<evidence type="ECO:0000313" key="1">
    <source>
        <dbReference type="EMBL" id="MER5171946.1"/>
    </source>
</evidence>
<gene>
    <name evidence="1" type="ORF">VSX56_09160</name>
</gene>
<dbReference type="EMBL" id="JAYWLC010000006">
    <property type="protein sequence ID" value="MER5171946.1"/>
    <property type="molecule type" value="Genomic_DNA"/>
</dbReference>
<evidence type="ECO:0000313" key="2">
    <source>
        <dbReference type="Proteomes" id="UP001438953"/>
    </source>
</evidence>
<dbReference type="RefSeq" id="WP_350936566.1">
    <property type="nucleotide sequence ID" value="NZ_JAYWLC010000006.1"/>
</dbReference>
<keyword evidence="2" id="KW-1185">Reference proteome</keyword>
<accession>A0ABV1SHD8</accession>
<name>A0ABV1SHD8_9RHOB</name>
<sequence length="67" mass="7524">MPIAIILVIAVFIGLLWYRKRNPCRWERIGGKGALKEFRCKTCGAVAYSARYDGPEQCKKGLEPPAL</sequence>
<reference evidence="1 2" key="1">
    <citation type="submission" date="2024-01" db="EMBL/GenBank/DDBJ databases">
        <authorList>
            <person name="Deng Y."/>
            <person name="Su J."/>
        </authorList>
    </citation>
    <scope>NUCLEOTIDE SEQUENCE [LARGE SCALE GENOMIC DNA]</scope>
    <source>
        <strain evidence="1 2">CPCC 100088</strain>
    </source>
</reference>
<protein>
    <submittedName>
        <fullName evidence="1">Uncharacterized protein</fullName>
    </submittedName>
</protein>
<comment type="caution">
    <text evidence="1">The sequence shown here is derived from an EMBL/GenBank/DDBJ whole genome shotgun (WGS) entry which is preliminary data.</text>
</comment>
<organism evidence="1 2">
    <name type="scientific">Thioclava kandeliae</name>
    <dbReference type="NCBI Taxonomy" id="3070818"/>
    <lineage>
        <taxon>Bacteria</taxon>
        <taxon>Pseudomonadati</taxon>
        <taxon>Pseudomonadota</taxon>
        <taxon>Alphaproteobacteria</taxon>
        <taxon>Rhodobacterales</taxon>
        <taxon>Paracoccaceae</taxon>
        <taxon>Thioclava</taxon>
    </lineage>
</organism>
<reference evidence="1 2" key="2">
    <citation type="submission" date="2024-06" db="EMBL/GenBank/DDBJ databases">
        <title>Thioclava kandeliae sp. nov. from a rhizosphere soil sample of Kandelia candel in a mangrove.</title>
        <authorList>
            <person name="Mu T."/>
        </authorList>
    </citation>
    <scope>NUCLEOTIDE SEQUENCE [LARGE SCALE GENOMIC DNA]</scope>
    <source>
        <strain evidence="1 2">CPCC 100088</strain>
    </source>
</reference>
<proteinExistence type="predicted"/>
<dbReference type="Proteomes" id="UP001438953">
    <property type="component" value="Unassembled WGS sequence"/>
</dbReference>